<keyword evidence="4" id="KW-1185">Reference proteome</keyword>
<dbReference type="EMBL" id="JBHUEL010000011">
    <property type="protein sequence ID" value="MFD1767805.1"/>
    <property type="molecule type" value="Genomic_DNA"/>
</dbReference>
<feature type="domain" description="HTH-type transcriptional regulator AraC-type N-terminal" evidence="2">
    <location>
        <begin position="41"/>
        <end position="182"/>
    </location>
</feature>
<evidence type="ECO:0000313" key="4">
    <source>
        <dbReference type="Proteomes" id="UP001597215"/>
    </source>
</evidence>
<comment type="caution">
    <text evidence="3">The sequence shown here is derived from an EMBL/GenBank/DDBJ whole genome shotgun (WGS) entry which is preliminary data.</text>
</comment>
<protein>
    <submittedName>
        <fullName evidence="3">AraC family transcriptional regulator ligand-binding domain-containing protein</fullName>
    </submittedName>
</protein>
<name>A0ABW4MG86_9SPHN</name>
<dbReference type="InterPro" id="IPR032687">
    <property type="entry name" value="AraC-type_N"/>
</dbReference>
<dbReference type="PANTHER" id="PTHR47894:SF1">
    <property type="entry name" value="HTH-TYPE TRANSCRIPTIONAL REGULATOR VQSM"/>
    <property type="match status" value="1"/>
</dbReference>
<dbReference type="PANTHER" id="PTHR47894">
    <property type="entry name" value="HTH-TYPE TRANSCRIPTIONAL REGULATOR GADX"/>
    <property type="match status" value="1"/>
</dbReference>
<gene>
    <name evidence="3" type="ORF">ACFSAG_13235</name>
</gene>
<reference evidence="4" key="1">
    <citation type="journal article" date="2019" name="Int. J. Syst. Evol. Microbiol.">
        <title>The Global Catalogue of Microorganisms (GCM) 10K type strain sequencing project: providing services to taxonomists for standard genome sequencing and annotation.</title>
        <authorList>
            <consortium name="The Broad Institute Genomics Platform"/>
            <consortium name="The Broad Institute Genome Sequencing Center for Infectious Disease"/>
            <person name="Wu L."/>
            <person name="Ma J."/>
        </authorList>
    </citation>
    <scope>NUCLEOTIDE SEQUENCE [LARGE SCALE GENOMIC DNA]</scope>
    <source>
        <strain evidence="4">CGMCC 1.12449</strain>
    </source>
</reference>
<organism evidence="3 4">
    <name type="scientific">Sphingorhabdus buctiana</name>
    <dbReference type="NCBI Taxonomy" id="1508805"/>
    <lineage>
        <taxon>Bacteria</taxon>
        <taxon>Pseudomonadati</taxon>
        <taxon>Pseudomonadota</taxon>
        <taxon>Alphaproteobacteria</taxon>
        <taxon>Sphingomonadales</taxon>
        <taxon>Sphingomonadaceae</taxon>
        <taxon>Sphingorhabdus</taxon>
    </lineage>
</organism>
<evidence type="ECO:0000259" key="2">
    <source>
        <dbReference type="Pfam" id="PF12625"/>
    </source>
</evidence>
<dbReference type="RefSeq" id="WP_381515689.1">
    <property type="nucleotide sequence ID" value="NZ_JBHUEL010000011.1"/>
</dbReference>
<dbReference type="Proteomes" id="UP001597215">
    <property type="component" value="Unassembled WGS sequence"/>
</dbReference>
<accession>A0ABW4MG86</accession>
<sequence>MEGGHHFAVVKRLVGGEILIPPDTVSANMVGRVISAAVARGASRPILLEAIGISESTIRNQLARVPGQTLNRLLTAIEAHLGNPAVTLEIGRDSRPSCFSDLGFATRLLPTLFDVIRENVLMQELRQSMYRVALTDTGAEVILSWNLMGHPAESLSAAVDFSIATYSRLAKEIYGDATQIRKITAQ</sequence>
<proteinExistence type="predicted"/>
<evidence type="ECO:0000256" key="1">
    <source>
        <dbReference type="ARBA" id="ARBA00023125"/>
    </source>
</evidence>
<evidence type="ECO:0000313" key="3">
    <source>
        <dbReference type="EMBL" id="MFD1767805.1"/>
    </source>
</evidence>
<dbReference type="Pfam" id="PF12625">
    <property type="entry name" value="Arabinose_bd"/>
    <property type="match status" value="1"/>
</dbReference>
<keyword evidence="1" id="KW-0238">DNA-binding</keyword>